<dbReference type="PIRSF" id="PIRSF006470">
    <property type="entry name" value="DctB"/>
    <property type="match status" value="1"/>
</dbReference>
<keyword evidence="1" id="KW-0732">Signal</keyword>
<dbReference type="InterPro" id="IPR038404">
    <property type="entry name" value="TRAP_DctP_sf"/>
</dbReference>
<sequence>MAVAQTVELKTWNIHPPGYPVTQALEFFADAIASGTGNRYTVKLHSNGVLGDQPKAVQMMKRGEIDLAEFSLSPLSEAAPGAKVLTLPFLFRDAGHMYRQLDGKLGERFSQTLRRAGYVVLGWYDGGARHFYCANHRVRGASDFSGLKVRVQQSETAIHMVKLLGATPVVMPYREVLDGLKTGAIDCAENNLPAYESTGHMSVAKFVFLSSHTVTPEALVMSAKAWDALGEADRQVFLDAGRRSAERMRELWKTRTEQARQAAGKQGTQFFAMEDYGPIVNRMKPLYEGYFKDPVTRQEMLSILAD</sequence>
<dbReference type="PANTHER" id="PTHR33376">
    <property type="match status" value="1"/>
</dbReference>
<dbReference type="OrthoDB" id="9815946at2"/>
<reference evidence="2 3" key="2">
    <citation type="submission" date="2018-12" db="EMBL/GenBank/DDBJ databases">
        <title>Rhizobacter gummiphilus sp. nov., a rubber-degrading bacterium isolated from the soil of a botanical garden in Japan.</title>
        <authorList>
            <person name="Shunsuke S.S."/>
        </authorList>
    </citation>
    <scope>NUCLEOTIDE SEQUENCE [LARGE SCALE GENOMIC DNA]</scope>
    <source>
        <strain evidence="2 3">S-16</strain>
    </source>
</reference>
<dbReference type="EMBL" id="QUSW01000012">
    <property type="protein sequence ID" value="RQP21295.1"/>
    <property type="molecule type" value="Genomic_DNA"/>
</dbReference>
<dbReference type="GO" id="GO:0030246">
    <property type="term" value="F:carbohydrate binding"/>
    <property type="evidence" value="ECO:0007669"/>
    <property type="project" value="TreeGrafter"/>
</dbReference>
<dbReference type="PANTHER" id="PTHR33376:SF2">
    <property type="entry name" value="DICARBOXYLATE-BINDING PERIPLASMIC PROTEIN"/>
    <property type="match status" value="1"/>
</dbReference>
<evidence type="ECO:0000313" key="3">
    <source>
        <dbReference type="Proteomes" id="UP000267464"/>
    </source>
</evidence>
<dbReference type="Pfam" id="PF03480">
    <property type="entry name" value="DctP"/>
    <property type="match status" value="1"/>
</dbReference>
<dbReference type="AlphaFoldDB" id="A0A3N7JQG7"/>
<dbReference type="SUPFAM" id="SSF53850">
    <property type="entry name" value="Periplasmic binding protein-like II"/>
    <property type="match status" value="1"/>
</dbReference>
<dbReference type="GO" id="GO:0055085">
    <property type="term" value="P:transmembrane transport"/>
    <property type="evidence" value="ECO:0007669"/>
    <property type="project" value="InterPro"/>
</dbReference>
<keyword evidence="3" id="KW-1185">Reference proteome</keyword>
<comment type="caution">
    <text evidence="2">The sequence shown here is derived from an EMBL/GenBank/DDBJ whole genome shotgun (WGS) entry which is preliminary data.</text>
</comment>
<dbReference type="InterPro" id="IPR004682">
    <property type="entry name" value="TRAP_DctP"/>
</dbReference>
<organism evidence="2 3">
    <name type="scientific">Piscinibacter terrae</name>
    <dbReference type="NCBI Taxonomy" id="2496871"/>
    <lineage>
        <taxon>Bacteria</taxon>
        <taxon>Pseudomonadati</taxon>
        <taxon>Pseudomonadota</taxon>
        <taxon>Betaproteobacteria</taxon>
        <taxon>Burkholderiales</taxon>
        <taxon>Sphaerotilaceae</taxon>
        <taxon>Piscinibacter</taxon>
    </lineage>
</organism>
<evidence type="ECO:0000256" key="1">
    <source>
        <dbReference type="ARBA" id="ARBA00022729"/>
    </source>
</evidence>
<dbReference type="NCBIfam" id="NF037995">
    <property type="entry name" value="TRAP_S1"/>
    <property type="match status" value="1"/>
</dbReference>
<proteinExistence type="predicted"/>
<gene>
    <name evidence="2" type="ORF">DZC73_28845</name>
</gene>
<reference evidence="2 3" key="1">
    <citation type="submission" date="2018-08" db="EMBL/GenBank/DDBJ databases">
        <authorList>
            <person name="Khan S.A."/>
            <person name="Jeon C.O."/>
            <person name="Chun B.H."/>
            <person name="Jeong S.E."/>
        </authorList>
    </citation>
    <scope>NUCLEOTIDE SEQUENCE [LARGE SCALE GENOMIC DNA]</scope>
    <source>
        <strain evidence="2 3">S-16</strain>
    </source>
</reference>
<evidence type="ECO:0000313" key="2">
    <source>
        <dbReference type="EMBL" id="RQP21295.1"/>
    </source>
</evidence>
<accession>A0A3N7JQG7</accession>
<protein>
    <submittedName>
        <fullName evidence="2">TRAP transporter substrate-binding protein</fullName>
    </submittedName>
</protein>
<name>A0A3N7JQG7_9BURK</name>
<dbReference type="GO" id="GO:0030288">
    <property type="term" value="C:outer membrane-bounded periplasmic space"/>
    <property type="evidence" value="ECO:0007669"/>
    <property type="project" value="InterPro"/>
</dbReference>
<dbReference type="Proteomes" id="UP000267464">
    <property type="component" value="Unassembled WGS sequence"/>
</dbReference>
<dbReference type="CDD" id="cd13671">
    <property type="entry name" value="PBP2_TRAP_SBP_like_3"/>
    <property type="match status" value="1"/>
</dbReference>
<dbReference type="InterPro" id="IPR018389">
    <property type="entry name" value="DctP_fam"/>
</dbReference>
<dbReference type="Gene3D" id="3.40.190.170">
    <property type="entry name" value="Bacterial extracellular solute-binding protein, family 7"/>
    <property type="match status" value="1"/>
</dbReference>